<evidence type="ECO:0000313" key="5">
    <source>
        <dbReference type="Proteomes" id="UP000254329"/>
    </source>
</evidence>
<protein>
    <recommendedName>
        <fullName evidence="7">Lipoprotein</fullName>
    </recommendedName>
</protein>
<evidence type="ECO:0000256" key="1">
    <source>
        <dbReference type="SAM" id="Coils"/>
    </source>
</evidence>
<feature type="compositionally biased region" description="Basic and acidic residues" evidence="2">
    <location>
        <begin position="63"/>
        <end position="74"/>
    </location>
</feature>
<evidence type="ECO:0000256" key="2">
    <source>
        <dbReference type="SAM" id="MobiDB-lite"/>
    </source>
</evidence>
<dbReference type="Proteomes" id="UP000254329">
    <property type="component" value="Unassembled WGS sequence"/>
</dbReference>
<organism evidence="3 5">
    <name type="scientific">Canicola haemoglobinophilus</name>
    <dbReference type="NCBI Taxonomy" id="733"/>
    <lineage>
        <taxon>Bacteria</taxon>
        <taxon>Pseudomonadati</taxon>
        <taxon>Pseudomonadota</taxon>
        <taxon>Gammaproteobacteria</taxon>
        <taxon>Pasteurellales</taxon>
        <taxon>Pasteurellaceae</taxon>
        <taxon>Canicola</taxon>
    </lineage>
</organism>
<evidence type="ECO:0000313" key="4">
    <source>
        <dbReference type="EMBL" id="STO68839.1"/>
    </source>
</evidence>
<sequence length="188" mass="20890">MKSKILATTLVGLLFGLAACDKPQENSLPKDSEQKVEAVEPKTESVEQKQTEVSPQNTTEIDITDKTEGSEPKAQDNIAKTDMTEENQSIIAAGLKENKVEPVVEKVAENKTTKVDIVKSESLENQSKKTQDKVKKVAERSEAEKVLAILEKQYQNVRCAEGQESGYCLEESQRLKNEIKRLKAQLGK</sequence>
<feature type="region of interest" description="Disordered" evidence="2">
    <location>
        <begin position="22"/>
        <end position="86"/>
    </location>
</feature>
<accession>A0A1V4B1F4</accession>
<dbReference type="RefSeq" id="WP_078218430.1">
    <property type="nucleotide sequence ID" value="NZ_UGHF01000001.1"/>
</dbReference>
<dbReference type="AlphaFoldDB" id="A0A1V4B1F4"/>
<reference evidence="5 6" key="1">
    <citation type="submission" date="2018-06" db="EMBL/GenBank/DDBJ databases">
        <authorList>
            <consortium name="Pathogen Informatics"/>
            <person name="Doyle S."/>
        </authorList>
    </citation>
    <scope>NUCLEOTIDE SEQUENCE [LARGE SCALE GENOMIC DNA]</scope>
    <source>
        <strain evidence="3 5">NCTC1659</strain>
        <strain evidence="4 6">NCTC8540</strain>
    </source>
</reference>
<feature type="coiled-coil region" evidence="1">
    <location>
        <begin position="120"/>
        <end position="160"/>
    </location>
</feature>
<evidence type="ECO:0000313" key="3">
    <source>
        <dbReference type="EMBL" id="STO60226.1"/>
    </source>
</evidence>
<dbReference type="OrthoDB" id="5690829at2"/>
<evidence type="ECO:0008006" key="7">
    <source>
        <dbReference type="Google" id="ProtNLM"/>
    </source>
</evidence>
<keyword evidence="5" id="KW-1185">Reference proteome</keyword>
<evidence type="ECO:0000313" key="6">
    <source>
        <dbReference type="Proteomes" id="UP000254496"/>
    </source>
</evidence>
<gene>
    <name evidence="3" type="ORF">NCTC1659_01502</name>
    <name evidence="4" type="ORF">NCTC8540_01353</name>
</gene>
<feature type="compositionally biased region" description="Polar residues" evidence="2">
    <location>
        <begin position="51"/>
        <end position="61"/>
    </location>
</feature>
<proteinExistence type="predicted"/>
<feature type="compositionally biased region" description="Basic and acidic residues" evidence="2">
    <location>
        <begin position="22"/>
        <end position="50"/>
    </location>
</feature>
<name>A0A1V4B1F4_9PAST</name>
<dbReference type="Proteomes" id="UP000254496">
    <property type="component" value="Unassembled WGS sequence"/>
</dbReference>
<dbReference type="EMBL" id="UGHJ01000001">
    <property type="protein sequence ID" value="STO68839.1"/>
    <property type="molecule type" value="Genomic_DNA"/>
</dbReference>
<keyword evidence="1" id="KW-0175">Coiled coil</keyword>
<dbReference type="PROSITE" id="PS51257">
    <property type="entry name" value="PROKAR_LIPOPROTEIN"/>
    <property type="match status" value="1"/>
</dbReference>
<dbReference type="STRING" id="733.B0186_05840"/>
<dbReference type="EMBL" id="UGHF01000001">
    <property type="protein sequence ID" value="STO60226.1"/>
    <property type="molecule type" value="Genomic_DNA"/>
</dbReference>